<feature type="region of interest" description="Disordered" evidence="1">
    <location>
        <begin position="148"/>
        <end position="191"/>
    </location>
</feature>
<proteinExistence type="predicted"/>
<comment type="caution">
    <text evidence="2">The sequence shown here is derived from an EMBL/GenBank/DDBJ whole genome shotgun (WGS) entry which is preliminary data.</text>
</comment>
<protein>
    <submittedName>
        <fullName evidence="2">Uncharacterized protein</fullName>
    </submittedName>
</protein>
<evidence type="ECO:0000256" key="1">
    <source>
        <dbReference type="SAM" id="MobiDB-lite"/>
    </source>
</evidence>
<accession>A0ABX0RKH5</accession>
<dbReference type="Proteomes" id="UP001515683">
    <property type="component" value="Unassembled WGS sequence"/>
</dbReference>
<evidence type="ECO:0000313" key="3">
    <source>
        <dbReference type="Proteomes" id="UP001515683"/>
    </source>
</evidence>
<feature type="region of interest" description="Disordered" evidence="1">
    <location>
        <begin position="483"/>
        <end position="509"/>
    </location>
</feature>
<dbReference type="InterPro" id="IPR009057">
    <property type="entry name" value="Homeodomain-like_sf"/>
</dbReference>
<dbReference type="Gene3D" id="1.10.10.60">
    <property type="entry name" value="Homeodomain-like"/>
    <property type="match status" value="3"/>
</dbReference>
<reference evidence="2 3" key="1">
    <citation type="journal article" date="2019" name="bioRxiv">
        <title>Bacteria contribute to plant secondary compound degradation in a generalist herbivore system.</title>
        <authorList>
            <person name="Francoeur C.B."/>
            <person name="Khadempour L."/>
            <person name="Moreira-Soto R.D."/>
            <person name="Gotting K."/>
            <person name="Book A.J."/>
            <person name="Pinto-Tomas A.A."/>
            <person name="Keefover-Ring K."/>
            <person name="Currie C.R."/>
        </authorList>
    </citation>
    <scope>NUCLEOTIDE SEQUENCE [LARGE SCALE GENOMIC DNA]</scope>
    <source>
        <strain evidence="2">Acro-835</strain>
    </source>
</reference>
<feature type="region of interest" description="Disordered" evidence="1">
    <location>
        <begin position="203"/>
        <end position="232"/>
    </location>
</feature>
<dbReference type="RefSeq" id="WP_167017572.1">
    <property type="nucleotide sequence ID" value="NZ_VWXF01000011.1"/>
</dbReference>
<sequence>MEKAGDILIHMARPAGVTSHFFSSTDKEYLYSIALYALRYHHRDPGWFEVKLDGERYFACSTVTIPLYVIMKRRWISGQNAQFVAAAAPYIYSEGSEKEPPIWIAIRADVLTPLPRPCVNLWHARKLSDSYKCSRHFYPGMATPELHDTLSLPDNAPGEKETPAPTVIPSSPDKTLQTETIPTPETAPPSVIPEVAFVPENKMSHADPEIAGITSPGEKEETPRERIKKEKEQKEAEVMEYLHQGWAVPDIASAISRSTAFVYKVLQSKGLSAMDLRWMRWQHIADMYKSEPPVPVQEIEKICNVTRQGIYHAVKKIAERDNVPLPKQRSNKKLTTEDERIIREKLESGVMRKDICKEYNISHDTLTKYFGHEVRENALTDRQREHIVRLTMQGKTREQVARMLNVTVSQVKRTWNKHWQDPWVKFKRIKDDNRNALTRRDKQQAVNAVLLYGHTRTQMYKQYGINALTLRRYIRAERIPDDTAGTDATEIKRDNNKLTSPEKKKSGKS</sequence>
<dbReference type="EMBL" id="VWXF01000011">
    <property type="protein sequence ID" value="NIF23909.1"/>
    <property type="molecule type" value="Genomic_DNA"/>
</dbReference>
<dbReference type="SUPFAM" id="SSF46689">
    <property type="entry name" value="Homeodomain-like"/>
    <property type="match status" value="1"/>
</dbReference>
<feature type="compositionally biased region" description="Basic and acidic residues" evidence="1">
    <location>
        <begin position="217"/>
        <end position="232"/>
    </location>
</feature>
<feature type="compositionally biased region" description="Polar residues" evidence="1">
    <location>
        <begin position="168"/>
        <end position="177"/>
    </location>
</feature>
<organism evidence="2 3">
    <name type="scientific">Candidatus Pantoea multigeneris</name>
    <dbReference type="NCBI Taxonomy" id="2608357"/>
    <lineage>
        <taxon>Bacteria</taxon>
        <taxon>Pseudomonadati</taxon>
        <taxon>Pseudomonadota</taxon>
        <taxon>Gammaproteobacteria</taxon>
        <taxon>Enterobacterales</taxon>
        <taxon>Erwiniaceae</taxon>
        <taxon>Pantoea</taxon>
    </lineage>
</organism>
<keyword evidence="3" id="KW-1185">Reference proteome</keyword>
<evidence type="ECO:0000313" key="2">
    <source>
        <dbReference type="EMBL" id="NIF23909.1"/>
    </source>
</evidence>
<name>A0ABX0RKH5_9GAMM</name>
<feature type="compositionally biased region" description="Basic and acidic residues" evidence="1">
    <location>
        <begin position="489"/>
        <end position="509"/>
    </location>
</feature>
<gene>
    <name evidence="2" type="ORF">F3J40_20220</name>
</gene>